<dbReference type="Proteomes" id="UP000054859">
    <property type="component" value="Unassembled WGS sequence"/>
</dbReference>
<sequence>MTQIVARFEIPFVQILDCHGELCNPLPAFANDGNTLIKLYKTMVLTRLFDKKAIALQRTGKMGTYAPINGQEAISTAIGNALRKEDVLIPYYRDYAAQFQRGVKMSEILAYWGGDERGSQFECDSEDLPICVPIASQCLHAAGVAFAFKYRKQKRVAIVSIGEGGTSEGDFYEAMNVAGVWNLPVVFVVNNNKWAISVPIQKQTHTKTIAQKAIAAGFNGIQVDGNDILGMRQVVGEALEKARAGEGPTLIEAITYRLCDHTTADDATRYQPKDEVESAQPNEPISRFKTYLEKQNLWDSSKEEDLLNTCNQEVQQAAEEYLKREGQAITSIFDYHYAELPDYLVEQRATAIEETIRA</sequence>
<evidence type="ECO:0000313" key="8">
    <source>
        <dbReference type="Proteomes" id="UP000054859"/>
    </source>
</evidence>
<dbReference type="RefSeq" id="WP_232048522.1">
    <property type="nucleotide sequence ID" value="NZ_CAAAHS010000009.1"/>
</dbReference>
<gene>
    <name evidence="6" type="primary">odpA</name>
    <name evidence="6" type="ORF">Lade_1633</name>
    <name evidence="7" type="ORF">NCTC12735_00997</name>
</gene>
<dbReference type="NCBIfam" id="TIGR03181">
    <property type="entry name" value="PDH_E1_alph_x"/>
    <property type="match status" value="1"/>
</dbReference>
<dbReference type="GO" id="GO:0009083">
    <property type="term" value="P:branched-chain amino acid catabolic process"/>
    <property type="evidence" value="ECO:0007669"/>
    <property type="project" value="TreeGrafter"/>
</dbReference>
<comment type="cofactor">
    <cofactor evidence="1 4">
        <name>thiamine diphosphate</name>
        <dbReference type="ChEBI" id="CHEBI:58937"/>
    </cofactor>
</comment>
<dbReference type="InterPro" id="IPR029061">
    <property type="entry name" value="THDP-binding"/>
</dbReference>
<comment type="subunit">
    <text evidence="4">Heterodimer of an alpha and a beta chain.</text>
</comment>
<reference evidence="7 9" key="2">
    <citation type="submission" date="2018-12" db="EMBL/GenBank/DDBJ databases">
        <authorList>
            <consortium name="Pathogen Informatics"/>
        </authorList>
    </citation>
    <scope>NUCLEOTIDE SEQUENCE [LARGE SCALE GENOMIC DNA]</scope>
    <source>
        <strain evidence="7 9">NCTC12735</strain>
        <plasmid evidence="9">13</plasmid>
    </source>
</reference>
<evidence type="ECO:0000256" key="3">
    <source>
        <dbReference type="ARBA" id="ARBA00023052"/>
    </source>
</evidence>
<evidence type="ECO:0000259" key="5">
    <source>
        <dbReference type="Pfam" id="PF00676"/>
    </source>
</evidence>
<dbReference type="KEGG" id="ladl:NCTC12735_00997"/>
<keyword evidence="8" id="KW-1185">Reference proteome</keyword>
<comment type="catalytic activity">
    <reaction evidence="4">
        <text>N(6)-[(R)-lipoyl]-L-lysyl-[protein] + pyruvate + H(+) = N(6)-[(R)-S(8)-acetyldihydrolipoyl]-L-lysyl-[protein] + CO2</text>
        <dbReference type="Rhea" id="RHEA:19189"/>
        <dbReference type="Rhea" id="RHEA-COMP:10474"/>
        <dbReference type="Rhea" id="RHEA-COMP:10478"/>
        <dbReference type="ChEBI" id="CHEBI:15361"/>
        <dbReference type="ChEBI" id="CHEBI:15378"/>
        <dbReference type="ChEBI" id="CHEBI:16526"/>
        <dbReference type="ChEBI" id="CHEBI:83099"/>
        <dbReference type="ChEBI" id="CHEBI:83111"/>
        <dbReference type="EC" id="1.2.4.1"/>
    </reaction>
</comment>
<proteinExistence type="predicted"/>
<evidence type="ECO:0000313" key="6">
    <source>
        <dbReference type="EMBL" id="KTC65110.1"/>
    </source>
</evidence>
<dbReference type="EMBL" id="LNKA01000010">
    <property type="protein sequence ID" value="KTC65110.1"/>
    <property type="molecule type" value="Genomic_DNA"/>
</dbReference>
<dbReference type="PANTHER" id="PTHR43380:SF1">
    <property type="entry name" value="2-OXOISOVALERATE DEHYDROGENASE SUBUNIT ALPHA, MITOCHONDRIAL"/>
    <property type="match status" value="1"/>
</dbReference>
<dbReference type="AlphaFoldDB" id="A0A0W0R203"/>
<name>A0A0W0R203_9GAMM</name>
<dbReference type="InterPro" id="IPR017596">
    <property type="entry name" value="PdhA/BkdA"/>
</dbReference>
<accession>A0A0W0R203</accession>
<dbReference type="STRING" id="45056.Lade_1633"/>
<dbReference type="Pfam" id="PF00676">
    <property type="entry name" value="E1_dh"/>
    <property type="match status" value="1"/>
</dbReference>
<dbReference type="EC" id="1.2.4.1" evidence="4"/>
<dbReference type="PANTHER" id="PTHR43380">
    <property type="entry name" value="2-OXOISOVALERATE DEHYDROGENASE SUBUNIT ALPHA, MITOCHONDRIAL"/>
    <property type="match status" value="1"/>
</dbReference>
<evidence type="ECO:0000256" key="4">
    <source>
        <dbReference type="RuleBase" id="RU366007"/>
    </source>
</evidence>
<keyword evidence="2 4" id="KW-0560">Oxidoreductase</keyword>
<keyword evidence="4 6" id="KW-0670">Pyruvate</keyword>
<evidence type="ECO:0000256" key="1">
    <source>
        <dbReference type="ARBA" id="ARBA00001964"/>
    </source>
</evidence>
<reference evidence="6 8" key="1">
    <citation type="submission" date="2015-11" db="EMBL/GenBank/DDBJ databases">
        <title>Identification of large and diverse effector repertoires of 38 Legionella species.</title>
        <authorList>
            <person name="Burstein D."/>
            <person name="Amaro F."/>
            <person name="Zusman T."/>
            <person name="Lifshitz Z."/>
            <person name="Cohen O."/>
            <person name="Gilbert J.A."/>
            <person name="Pupko T."/>
            <person name="Shuman H.A."/>
            <person name="Segal G."/>
        </authorList>
    </citation>
    <scope>NUCLEOTIDE SEQUENCE [LARGE SCALE GENOMIC DNA]</scope>
    <source>
        <strain evidence="6 8">1762-AUS-E</strain>
    </source>
</reference>
<dbReference type="Proteomes" id="UP000281170">
    <property type="component" value="Plasmid 13"/>
</dbReference>
<evidence type="ECO:0000256" key="2">
    <source>
        <dbReference type="ARBA" id="ARBA00023002"/>
    </source>
</evidence>
<keyword evidence="3 4" id="KW-0786">Thiamine pyrophosphate</keyword>
<evidence type="ECO:0000313" key="9">
    <source>
        <dbReference type="Proteomes" id="UP000281170"/>
    </source>
</evidence>
<dbReference type="PATRIC" id="fig|45056.6.peg.1684"/>
<comment type="function">
    <text evidence="4">The pyruvate dehydrogenase complex catalyzes the overall conversion of pyruvate to acetyl-CoA and CO(2). It contains multiple copies of three enzymatic components: pyruvate dehydrogenase (E1), dihydrolipoamide acetyltransferase (E2) and lipoamide dehydrogenase (E3).</text>
</comment>
<protein>
    <recommendedName>
        <fullName evidence="4">Pyruvate dehydrogenase E1 component subunit alpha</fullName>
        <ecNumber evidence="4">1.2.4.1</ecNumber>
    </recommendedName>
</protein>
<keyword evidence="7" id="KW-0614">Plasmid</keyword>
<dbReference type="EMBL" id="LR134422">
    <property type="protein sequence ID" value="VEH85370.1"/>
    <property type="molecule type" value="Genomic_DNA"/>
</dbReference>
<dbReference type="GO" id="GO:0004739">
    <property type="term" value="F:pyruvate dehydrogenase (acetyl-transferring) activity"/>
    <property type="evidence" value="ECO:0007669"/>
    <property type="project" value="UniProtKB-UniRule"/>
</dbReference>
<dbReference type="SUPFAM" id="SSF52518">
    <property type="entry name" value="Thiamin diphosphate-binding fold (THDP-binding)"/>
    <property type="match status" value="1"/>
</dbReference>
<organism evidence="6 8">
    <name type="scientific">Legionella adelaidensis</name>
    <dbReference type="NCBI Taxonomy" id="45056"/>
    <lineage>
        <taxon>Bacteria</taxon>
        <taxon>Pseudomonadati</taxon>
        <taxon>Pseudomonadota</taxon>
        <taxon>Gammaproteobacteria</taxon>
        <taxon>Legionellales</taxon>
        <taxon>Legionellaceae</taxon>
        <taxon>Legionella</taxon>
    </lineage>
</organism>
<feature type="domain" description="Dehydrogenase E1 component" evidence="5">
    <location>
        <begin position="40"/>
        <end position="320"/>
    </location>
</feature>
<evidence type="ECO:0000313" key="7">
    <source>
        <dbReference type="EMBL" id="VEH85370.1"/>
    </source>
</evidence>
<dbReference type="InterPro" id="IPR050771">
    <property type="entry name" value="Alpha-ketoacid_DH_E1_comp"/>
</dbReference>
<geneLocation type="plasmid" evidence="7 9">
    <name>13</name>
</geneLocation>
<dbReference type="CDD" id="cd02000">
    <property type="entry name" value="TPP_E1_PDC_ADC_BCADC"/>
    <property type="match status" value="1"/>
</dbReference>
<dbReference type="Gene3D" id="3.40.50.970">
    <property type="match status" value="1"/>
</dbReference>
<dbReference type="InterPro" id="IPR001017">
    <property type="entry name" value="DH_E1"/>
</dbReference>